<dbReference type="Proteomes" id="UP000276133">
    <property type="component" value="Unassembled WGS sequence"/>
</dbReference>
<keyword evidence="2" id="KW-1185">Reference proteome</keyword>
<organism evidence="1 2">
    <name type="scientific">Brachionus plicatilis</name>
    <name type="common">Marine rotifer</name>
    <name type="synonym">Brachionus muelleri</name>
    <dbReference type="NCBI Taxonomy" id="10195"/>
    <lineage>
        <taxon>Eukaryota</taxon>
        <taxon>Metazoa</taxon>
        <taxon>Spiralia</taxon>
        <taxon>Gnathifera</taxon>
        <taxon>Rotifera</taxon>
        <taxon>Eurotatoria</taxon>
        <taxon>Monogononta</taxon>
        <taxon>Pseudotrocha</taxon>
        <taxon>Ploima</taxon>
        <taxon>Brachionidae</taxon>
        <taxon>Brachionus</taxon>
    </lineage>
</organism>
<reference evidence="1 2" key="1">
    <citation type="journal article" date="2018" name="Sci. Rep.">
        <title>Genomic signatures of local adaptation to the degree of environmental predictability in rotifers.</title>
        <authorList>
            <person name="Franch-Gras L."/>
            <person name="Hahn C."/>
            <person name="Garcia-Roger E.M."/>
            <person name="Carmona M.J."/>
            <person name="Serra M."/>
            <person name="Gomez A."/>
        </authorList>
    </citation>
    <scope>NUCLEOTIDE SEQUENCE [LARGE SCALE GENOMIC DNA]</scope>
    <source>
        <strain evidence="1">HYR1</strain>
    </source>
</reference>
<name>A0A3M7PXV8_BRAPC</name>
<accession>A0A3M7PXV8</accession>
<evidence type="ECO:0000313" key="2">
    <source>
        <dbReference type="Proteomes" id="UP000276133"/>
    </source>
</evidence>
<gene>
    <name evidence="1" type="ORF">BpHYR1_037267</name>
</gene>
<feature type="non-terminal residue" evidence="1">
    <location>
        <position position="217"/>
    </location>
</feature>
<dbReference type="OrthoDB" id="10014409at2759"/>
<protein>
    <recommendedName>
        <fullName evidence="3">Reverse transcriptase domain-containing protein</fullName>
    </recommendedName>
</protein>
<evidence type="ECO:0000313" key="1">
    <source>
        <dbReference type="EMBL" id="RNA03615.1"/>
    </source>
</evidence>
<sequence length="217" mass="25638">MANSRECLKRRPRLFAIYLEDLVESIDQLNLGVKVGKMLINIVLYAYDILLMAESRRFANTGEYNEGIWRKWQIKYNPSKTVLMAFGIPKKDKNKAIKVEFEKQQIKRNTKTDLKVHLYKTYYRPVLYYGAECLPLNTSETNTMHKVESNTIKGLVEVRRRKWSTWLLAALDWPSLKNGYYRNLIESKYTRKKIEQVIEQSENKGRDINKKSMVAEM</sequence>
<dbReference type="AlphaFoldDB" id="A0A3M7PXV8"/>
<comment type="caution">
    <text evidence="1">The sequence shown here is derived from an EMBL/GenBank/DDBJ whole genome shotgun (WGS) entry which is preliminary data.</text>
</comment>
<proteinExistence type="predicted"/>
<dbReference type="EMBL" id="REGN01008416">
    <property type="protein sequence ID" value="RNA03615.1"/>
    <property type="molecule type" value="Genomic_DNA"/>
</dbReference>
<evidence type="ECO:0008006" key="3">
    <source>
        <dbReference type="Google" id="ProtNLM"/>
    </source>
</evidence>